<comment type="caution">
    <text evidence="1">The sequence shown here is derived from an EMBL/GenBank/DDBJ whole genome shotgun (WGS) entry which is preliminary data.</text>
</comment>
<keyword evidence="2" id="KW-1185">Reference proteome</keyword>
<evidence type="ECO:0000313" key="1">
    <source>
        <dbReference type="EMBL" id="MCE7006873.1"/>
    </source>
</evidence>
<evidence type="ECO:0000313" key="2">
    <source>
        <dbReference type="Proteomes" id="UP001521150"/>
    </source>
</evidence>
<organism evidence="1 2">
    <name type="scientific">Kibdelosporangium philippinense</name>
    <dbReference type="NCBI Taxonomy" id="211113"/>
    <lineage>
        <taxon>Bacteria</taxon>
        <taxon>Bacillati</taxon>
        <taxon>Actinomycetota</taxon>
        <taxon>Actinomycetes</taxon>
        <taxon>Pseudonocardiales</taxon>
        <taxon>Pseudonocardiaceae</taxon>
        <taxon>Kibdelosporangium</taxon>
    </lineage>
</organism>
<name>A0ABS8ZK88_9PSEU</name>
<accession>A0ABS8ZK88</accession>
<proteinExistence type="predicted"/>
<reference evidence="1 2" key="1">
    <citation type="submission" date="2021-12" db="EMBL/GenBank/DDBJ databases">
        <title>Genome sequence of Kibdelosporangium philippinense ATCC 49844.</title>
        <authorList>
            <person name="Fedorov E.A."/>
            <person name="Omeragic M."/>
            <person name="Shalygina K.F."/>
            <person name="Maclea K.S."/>
        </authorList>
    </citation>
    <scope>NUCLEOTIDE SEQUENCE [LARGE SCALE GENOMIC DNA]</scope>
    <source>
        <strain evidence="1 2">ATCC 49844</strain>
    </source>
</reference>
<dbReference type="EMBL" id="JAJVCN010000002">
    <property type="protein sequence ID" value="MCE7006873.1"/>
    <property type="molecule type" value="Genomic_DNA"/>
</dbReference>
<gene>
    <name evidence="1" type="ORF">LWC34_29200</name>
</gene>
<dbReference type="Proteomes" id="UP001521150">
    <property type="component" value="Unassembled WGS sequence"/>
</dbReference>
<dbReference type="RefSeq" id="WP_233728296.1">
    <property type="nucleotide sequence ID" value="NZ_JAJVCN010000002.1"/>
</dbReference>
<protein>
    <submittedName>
        <fullName evidence="1">Uncharacterized protein</fullName>
    </submittedName>
</protein>
<sequence>MAFLKAPFVKDVRILCTETRFGQSGIRRIRVPRRHGYALRALPSGRGGDHVRTYGQN</sequence>